<dbReference type="InterPro" id="IPR000618">
    <property type="entry name" value="Insect_cuticle"/>
</dbReference>
<name>A0A8J2RM15_9CRUS</name>
<evidence type="ECO:0000256" key="2">
    <source>
        <dbReference type="PROSITE-ProRule" id="PRU00497"/>
    </source>
</evidence>
<accession>A0A8J2RM15</accession>
<keyword evidence="3" id="KW-0732">Signal</keyword>
<dbReference type="PROSITE" id="PS00233">
    <property type="entry name" value="CHIT_BIND_RR_1"/>
    <property type="match status" value="1"/>
</dbReference>
<evidence type="ECO:0000313" key="4">
    <source>
        <dbReference type="EMBL" id="CAH0102482.1"/>
    </source>
</evidence>
<dbReference type="InterPro" id="IPR050468">
    <property type="entry name" value="Cuticle_Struct_Prot"/>
</dbReference>
<feature type="signal peptide" evidence="3">
    <location>
        <begin position="1"/>
        <end position="29"/>
    </location>
</feature>
<keyword evidence="1 2" id="KW-0193">Cuticle</keyword>
<dbReference type="PROSITE" id="PS51155">
    <property type="entry name" value="CHIT_BIND_RR_2"/>
    <property type="match status" value="1"/>
</dbReference>
<dbReference type="AlphaFoldDB" id="A0A8J2RM15"/>
<reference evidence="4" key="1">
    <citation type="submission" date="2021-11" db="EMBL/GenBank/DDBJ databases">
        <authorList>
            <person name="Schell T."/>
        </authorList>
    </citation>
    <scope>NUCLEOTIDE SEQUENCE</scope>
    <source>
        <strain evidence="4">M5</strain>
    </source>
</reference>
<organism evidence="4 5">
    <name type="scientific">Daphnia galeata</name>
    <dbReference type="NCBI Taxonomy" id="27404"/>
    <lineage>
        <taxon>Eukaryota</taxon>
        <taxon>Metazoa</taxon>
        <taxon>Ecdysozoa</taxon>
        <taxon>Arthropoda</taxon>
        <taxon>Crustacea</taxon>
        <taxon>Branchiopoda</taxon>
        <taxon>Diplostraca</taxon>
        <taxon>Cladocera</taxon>
        <taxon>Anomopoda</taxon>
        <taxon>Daphniidae</taxon>
        <taxon>Daphnia</taxon>
    </lineage>
</organism>
<dbReference type="GO" id="GO:0008010">
    <property type="term" value="F:structural constituent of chitin-based larval cuticle"/>
    <property type="evidence" value="ECO:0007669"/>
    <property type="project" value="TreeGrafter"/>
</dbReference>
<dbReference type="PANTHER" id="PTHR10380">
    <property type="entry name" value="CUTICLE PROTEIN"/>
    <property type="match status" value="1"/>
</dbReference>
<evidence type="ECO:0000313" key="5">
    <source>
        <dbReference type="Proteomes" id="UP000789390"/>
    </source>
</evidence>
<protein>
    <recommendedName>
        <fullName evidence="6">Cuticle protein 6</fullName>
    </recommendedName>
</protein>
<dbReference type="GO" id="GO:0062129">
    <property type="term" value="C:chitin-based extracellular matrix"/>
    <property type="evidence" value="ECO:0007669"/>
    <property type="project" value="TreeGrafter"/>
</dbReference>
<sequence>MEVCRNCKSNWPSNWQMIILVMLAGLVAAVPLPSEDPSASQKDLPVEAREVLDLTVHQLDADEAIPAAEVAADIAAQSEIFSGNNVPSVDRNAPTSVRQFGIAIPELKLTQFQRSDDEGRYSFGYAYPEQVRMESRSEDGVVTGSYFYTDPNGVPNQVQYLADGGGFRVAANNLPVFYPGNQPEPVQDTPEVVEAKRKHLETWTAIANQNKVQDAKDSAIKRVEAATTVEDNRDAVITDALAADEVEAAMELFRPFSTSKIEEDYVSDKQPSIKPLDPDVIIDDENQAVITEQDDEMNAGIFEIDAEPIRLLAQLYAKHVQDNAEPPEAIERPVGFHPQNLLPPSGFDLFSRAEGGDREAIEITNPEFVDLRAFLLTRFRNKKIPQILIQAEDKLEKPSKFDDNMSEDLFTSEEPNPADLVYDGQYGGLNELYNYYFNIADGANEETMSPLVAIPVNRETLNNLPESLKLALSGAGAIDGHHNVQSMPSQQVQLKQQLLNQQRFASNYFNYQQPYYSPYSSFYSPYYYYRQSAAQYDPYSYHTSPYYRMPSARPYSMLPYNYSPYYSY</sequence>
<evidence type="ECO:0000256" key="1">
    <source>
        <dbReference type="ARBA" id="ARBA00022460"/>
    </source>
</evidence>
<dbReference type="Pfam" id="PF00379">
    <property type="entry name" value="Chitin_bind_4"/>
    <property type="match status" value="1"/>
</dbReference>
<evidence type="ECO:0008006" key="6">
    <source>
        <dbReference type="Google" id="ProtNLM"/>
    </source>
</evidence>
<dbReference type="OrthoDB" id="6515429at2759"/>
<proteinExistence type="predicted"/>
<feature type="chain" id="PRO_5035321668" description="Cuticle protein 6" evidence="3">
    <location>
        <begin position="30"/>
        <end position="568"/>
    </location>
</feature>
<dbReference type="InterPro" id="IPR031311">
    <property type="entry name" value="CHIT_BIND_RR_consensus"/>
</dbReference>
<dbReference type="PANTHER" id="PTHR10380:SF196">
    <property type="entry name" value="CUTICULAR PROTEIN 72EA"/>
    <property type="match status" value="1"/>
</dbReference>
<comment type="caution">
    <text evidence="4">The sequence shown here is derived from an EMBL/GenBank/DDBJ whole genome shotgun (WGS) entry which is preliminary data.</text>
</comment>
<dbReference type="EMBL" id="CAKKLH010000083">
    <property type="protein sequence ID" value="CAH0102482.1"/>
    <property type="molecule type" value="Genomic_DNA"/>
</dbReference>
<evidence type="ECO:0000256" key="3">
    <source>
        <dbReference type="SAM" id="SignalP"/>
    </source>
</evidence>
<gene>
    <name evidence="4" type="ORF">DGAL_LOCUS4891</name>
</gene>
<dbReference type="Proteomes" id="UP000789390">
    <property type="component" value="Unassembled WGS sequence"/>
</dbReference>
<keyword evidence="5" id="KW-1185">Reference proteome</keyword>